<evidence type="ECO:0000313" key="5">
    <source>
        <dbReference type="EMBL" id="RLQ15185.1"/>
    </source>
</evidence>
<dbReference type="RefSeq" id="WP_033013972.1">
    <property type="nucleotide sequence ID" value="NZ_CBCSGJ010000005.1"/>
</dbReference>
<organism evidence="4 7">
    <name type="scientific">Geobacillus stearothermophilus</name>
    <name type="common">Bacillus stearothermophilus</name>
    <dbReference type="NCBI Taxonomy" id="1422"/>
    <lineage>
        <taxon>Bacteria</taxon>
        <taxon>Bacillati</taxon>
        <taxon>Bacillota</taxon>
        <taxon>Bacilli</taxon>
        <taxon>Bacillales</taxon>
        <taxon>Anoxybacillaceae</taxon>
        <taxon>Geobacillus</taxon>
    </lineage>
</organism>
<feature type="domain" description="Helicase Helix-turn-helix" evidence="1">
    <location>
        <begin position="251"/>
        <end position="339"/>
    </location>
</feature>
<evidence type="ECO:0000313" key="2">
    <source>
        <dbReference type="EMBL" id="KAF6509800.1"/>
    </source>
</evidence>
<evidence type="ECO:0000313" key="7">
    <source>
        <dbReference type="Proteomes" id="UP000075517"/>
    </source>
</evidence>
<evidence type="ECO:0000313" key="9">
    <source>
        <dbReference type="Proteomes" id="UP000773850"/>
    </source>
</evidence>
<dbReference type="Proteomes" id="UP000075424">
    <property type="component" value="Unassembled WGS sequence"/>
</dbReference>
<sequence>MRHGYASFLLAHCLRRLNGERTLAAVYHLLSGKKSAQTLQDCKWFQLAPFFGTWKDVTMDRLEEAALVLVRKQRAAPVHDRTYILTEKGRHWLDEQAASFPRYVNGWRYHEVEPLFWQRLSLIGQTLSNLSHGQRFIPICRDERTLLWVKQYLLGKGSRQTLARALYDELIRLLAAVSEEAATVFALRLTSARRIGWTAEQIAAWLQKDVLYVQFQFRNALHYMMAEAEAGRAPVMAELMAGLAPVQLTQSAQKTYEWLQKGKTIDEIAALRRLKKSTIEDHVVELAANVPDFSIDPFVAAERAAAIQAAARALGTRKLKRIREALGGIASYFEIRLVLAKEVGRWMN</sequence>
<dbReference type="Proteomes" id="UP000773850">
    <property type="component" value="Unassembled WGS sequence"/>
</dbReference>
<dbReference type="PIRSF" id="PIRSF021350">
    <property type="entry name" value="UCP021350"/>
    <property type="match status" value="1"/>
</dbReference>
<dbReference type="EMBL" id="LQYV01000154">
    <property type="protein sequence ID" value="KYD19587.1"/>
    <property type="molecule type" value="Genomic_DNA"/>
</dbReference>
<evidence type="ECO:0000313" key="4">
    <source>
        <dbReference type="EMBL" id="KYD34810.1"/>
    </source>
</evidence>
<reference evidence="6 7" key="1">
    <citation type="submission" date="2016-01" db="EMBL/GenBank/DDBJ databases">
        <title>Draft Genome Sequences of Seven Thermophilic Sporeformers Isolated from Foods.</title>
        <authorList>
            <person name="Berendsen E.M."/>
            <person name="Wells-Bennik M.H."/>
            <person name="Krawcyk A.O."/>
            <person name="De Jong A."/>
            <person name="Holsappel S."/>
            <person name="Eijlander R.T."/>
            <person name="Kuipers O.P."/>
        </authorList>
    </citation>
    <scope>NUCLEOTIDE SEQUENCE [LARGE SCALE GENOMIC DNA]</scope>
    <source>
        <strain evidence="3 6">B4109</strain>
        <strain evidence="4 7">B4114</strain>
    </source>
</reference>
<dbReference type="EMBL" id="LQYY01000023">
    <property type="protein sequence ID" value="KYD34810.1"/>
    <property type="molecule type" value="Genomic_DNA"/>
</dbReference>
<dbReference type="Proteomes" id="UP000266922">
    <property type="component" value="Unassembled WGS sequence"/>
</dbReference>
<reference evidence="2 9" key="2">
    <citation type="submission" date="2016-03" db="EMBL/GenBank/DDBJ databases">
        <title>Spore heat resistance.</title>
        <authorList>
            <person name="Boekhorst J."/>
            <person name="Berendsen E.M."/>
            <person name="Wells-Bennik M.H."/>
            <person name="Kuipers O.P."/>
        </authorList>
    </citation>
    <scope>NUCLEOTIDE SEQUENCE [LARGE SCALE GENOMIC DNA]</scope>
    <source>
        <strain evidence="2 9">GS8</strain>
    </source>
</reference>
<proteinExistence type="predicted"/>
<gene>
    <name evidence="3" type="ORF">B4109_1894</name>
    <name evidence="4" type="ORF">B4114_1792</name>
    <name evidence="5" type="ORF">D9548_01890</name>
    <name evidence="2" type="ORF">GS8_1957</name>
</gene>
<dbReference type="Proteomes" id="UP000075517">
    <property type="component" value="Unassembled WGS sequence"/>
</dbReference>
<evidence type="ECO:0000313" key="3">
    <source>
        <dbReference type="EMBL" id="KYD19587.1"/>
    </source>
</evidence>
<evidence type="ECO:0000313" key="8">
    <source>
        <dbReference type="Proteomes" id="UP000266922"/>
    </source>
</evidence>
<dbReference type="OrthoDB" id="2354672at2"/>
<comment type="caution">
    <text evidence="4">The sequence shown here is derived from an EMBL/GenBank/DDBJ whole genome shotgun (WGS) entry which is preliminary data.</text>
</comment>
<reference evidence="5 8" key="3">
    <citation type="submission" date="2018-10" db="EMBL/GenBank/DDBJ databases">
        <title>Geobacillus stearothermophilus in processing lines of powdered infant formula.</title>
        <authorList>
            <person name="Rhee M.S."/>
            <person name="Choi I.-G."/>
            <person name="Cho T.J."/>
            <person name="Park B."/>
        </authorList>
    </citation>
    <scope>NUCLEOTIDE SEQUENCE [LARGE SCALE GENOMIC DNA]</scope>
    <source>
        <strain evidence="5 8">FHS-PPGT130</strain>
    </source>
</reference>
<dbReference type="InterPro" id="IPR008308">
    <property type="entry name" value="YpbB-like"/>
</dbReference>
<evidence type="ECO:0000313" key="6">
    <source>
        <dbReference type="Proteomes" id="UP000075424"/>
    </source>
</evidence>
<name>A0A0K9HE39_GEOSE</name>
<protein>
    <submittedName>
        <fullName evidence="5">Rrf2 family transcriptional regulator</fullName>
    </submittedName>
</protein>
<dbReference type="Pfam" id="PF14493">
    <property type="entry name" value="HTH_40"/>
    <property type="match status" value="1"/>
</dbReference>
<dbReference type="GeneID" id="89611836"/>
<accession>A0A0K9HE39</accession>
<dbReference type="AlphaFoldDB" id="A0A0K9HE39"/>
<dbReference type="InterPro" id="IPR029491">
    <property type="entry name" value="Helicase_HTH"/>
</dbReference>
<dbReference type="PATRIC" id="fig|1422.14.peg.1370"/>
<dbReference type="EMBL" id="RCTJ01000002">
    <property type="protein sequence ID" value="RLQ15185.1"/>
    <property type="molecule type" value="Genomic_DNA"/>
</dbReference>
<evidence type="ECO:0000259" key="1">
    <source>
        <dbReference type="Pfam" id="PF14493"/>
    </source>
</evidence>
<keyword evidence="9" id="KW-1185">Reference proteome</keyword>
<dbReference type="EMBL" id="LUCS01000028">
    <property type="protein sequence ID" value="KAF6509800.1"/>
    <property type="molecule type" value="Genomic_DNA"/>
</dbReference>